<dbReference type="InterPro" id="IPR018958">
    <property type="entry name" value="Knr4/Smi1-like_dom"/>
</dbReference>
<dbReference type="AlphaFoldDB" id="A0A1B2DSP0"/>
<protein>
    <recommendedName>
        <fullName evidence="3">Knr4/Smi1-like domain-containing protein</fullName>
    </recommendedName>
</protein>
<dbReference type="Gene3D" id="3.80.10.10">
    <property type="entry name" value="Ribonuclease Inhibitor"/>
    <property type="match status" value="1"/>
</dbReference>
<gene>
    <name evidence="4" type="ORF">BBD42_13445</name>
</gene>
<dbReference type="InterPro" id="IPR001611">
    <property type="entry name" value="Leu-rich_rpt"/>
</dbReference>
<proteinExistence type="predicted"/>
<name>A0A1B2DSP0_9BACL</name>
<dbReference type="EMBL" id="CP016808">
    <property type="protein sequence ID" value="ANY70729.1"/>
    <property type="molecule type" value="Genomic_DNA"/>
</dbReference>
<feature type="domain" description="Knr4/Smi1-like" evidence="3">
    <location>
        <begin position="22"/>
        <end position="162"/>
    </location>
</feature>
<dbReference type="PANTHER" id="PTHR47432">
    <property type="entry name" value="CELL WALL ASSEMBLY REGULATOR SMI1"/>
    <property type="match status" value="1"/>
</dbReference>
<dbReference type="SUPFAM" id="SSF160631">
    <property type="entry name" value="SMI1/KNR4-like"/>
    <property type="match status" value="1"/>
</dbReference>
<keyword evidence="2" id="KW-0677">Repeat</keyword>
<evidence type="ECO:0000313" key="4">
    <source>
        <dbReference type="EMBL" id="ANY70729.1"/>
    </source>
</evidence>
<dbReference type="InterPro" id="IPR025875">
    <property type="entry name" value="Leu-rich_rpt_4"/>
</dbReference>
<keyword evidence="1" id="KW-0433">Leucine-rich repeat</keyword>
<evidence type="ECO:0000256" key="1">
    <source>
        <dbReference type="ARBA" id="ARBA00022614"/>
    </source>
</evidence>
<dbReference type="Gene3D" id="3.40.1580.10">
    <property type="entry name" value="SMI1/KNR4-like"/>
    <property type="match status" value="1"/>
</dbReference>
<dbReference type="SMART" id="SM00860">
    <property type="entry name" value="SMI1_KNR4"/>
    <property type="match status" value="1"/>
</dbReference>
<dbReference type="InterPro" id="IPR037883">
    <property type="entry name" value="Knr4/Smi1-like_sf"/>
</dbReference>
<dbReference type="Pfam" id="PF09346">
    <property type="entry name" value="SMI1_KNR4"/>
    <property type="match status" value="1"/>
</dbReference>
<organism evidence="4">
    <name type="scientific">Paenibacillus sp. BIHB 4019</name>
    <dbReference type="NCBI Taxonomy" id="1870819"/>
    <lineage>
        <taxon>Bacteria</taxon>
        <taxon>Bacillati</taxon>
        <taxon>Bacillota</taxon>
        <taxon>Bacilli</taxon>
        <taxon>Bacillales</taxon>
        <taxon>Paenibacillaceae</taxon>
        <taxon>Paenibacillus</taxon>
    </lineage>
</organism>
<dbReference type="InterPro" id="IPR032675">
    <property type="entry name" value="LRR_dom_sf"/>
</dbReference>
<dbReference type="InterPro" id="IPR051873">
    <property type="entry name" value="KNR4/SMI1_regulator"/>
</dbReference>
<reference evidence="4" key="1">
    <citation type="submission" date="2016-08" db="EMBL/GenBank/DDBJ databases">
        <title>Complete Genome Seqeunce of Paenibacillus sp. BIHB 4019 from tea rhizoplane.</title>
        <authorList>
            <person name="Thakur R."/>
            <person name="Swarnkar M.K."/>
            <person name="Gulati A."/>
        </authorList>
    </citation>
    <scope>NUCLEOTIDE SEQUENCE [LARGE SCALE GENOMIC DNA]</scope>
    <source>
        <strain evidence="4">BIHB4019</strain>
    </source>
</reference>
<dbReference type="SUPFAM" id="SSF52058">
    <property type="entry name" value="L domain-like"/>
    <property type="match status" value="1"/>
</dbReference>
<sequence length="521" mass="57236">MEEIKELLKEELPELAASLNGPATEAEIVQVESRLGLSFPDELRSLYLLHNGEQSEGPGLFMGLRFLSLEELASEWQVWADLEADFGEESGHYSVPLGWIEERYINRGWLPISEDGGGNHLGVDMAPAPSGVTGQIINFGRDEETKYVIALTLGELLKFVRDTVKEGQYSINRDEEWVFWNYGREGDGHFHDAVRALPPPLGRSALEAGHGGLEEDRALGANLAVQLEQSLGADWLARIKEKSGSVAAFLKAKQLYFIKEGLTDAEPFAYCSEVRELVLSANEISDAAPLSGCTQLKVLYIGGNPIMDVSALSELAYLQELYLTGTGVVDISPLAKLPKLKKLAAENVPIVDFSPLAQSKSLRRLAVSNINGEQLRAICELEQLQELSIQGFADEAAKQQIGLLSKLKKLKSLELKQLELDDLTFAAALSKLESLKLEHTTVVNMSAVAECSSLKELELNGCEQLGQLEAVGKSASLQQFAGSFAQFNVLKDLFTQKVDMSKMIGSMTDEEEEIWLAYNRA</sequence>
<evidence type="ECO:0000259" key="3">
    <source>
        <dbReference type="SMART" id="SM00860"/>
    </source>
</evidence>
<accession>A0A1B2DSP0</accession>
<dbReference type="PANTHER" id="PTHR47432:SF1">
    <property type="entry name" value="CELL WALL ASSEMBLY REGULATOR SMI1"/>
    <property type="match status" value="1"/>
</dbReference>
<dbReference type="PROSITE" id="PS51450">
    <property type="entry name" value="LRR"/>
    <property type="match status" value="1"/>
</dbReference>
<dbReference type="Pfam" id="PF12799">
    <property type="entry name" value="LRR_4"/>
    <property type="match status" value="1"/>
</dbReference>
<evidence type="ECO:0000256" key="2">
    <source>
        <dbReference type="ARBA" id="ARBA00022737"/>
    </source>
</evidence>